<proteinExistence type="predicted"/>
<gene>
    <name evidence="2" type="ORF">GCM10011512_07450</name>
</gene>
<organism evidence="2 3">
    <name type="scientific">Tersicoccus solisilvae</name>
    <dbReference type="NCBI Taxonomy" id="1882339"/>
    <lineage>
        <taxon>Bacteria</taxon>
        <taxon>Bacillati</taxon>
        <taxon>Actinomycetota</taxon>
        <taxon>Actinomycetes</taxon>
        <taxon>Micrococcales</taxon>
        <taxon>Micrococcaceae</taxon>
        <taxon>Tersicoccus</taxon>
    </lineage>
</organism>
<dbReference type="PANTHER" id="PTHR43072">
    <property type="entry name" value="N-ACETYLTRANSFERASE"/>
    <property type="match status" value="1"/>
</dbReference>
<feature type="domain" description="N-acetyltransferase" evidence="1">
    <location>
        <begin position="176"/>
        <end position="345"/>
    </location>
</feature>
<evidence type="ECO:0000313" key="3">
    <source>
        <dbReference type="Proteomes" id="UP000597761"/>
    </source>
</evidence>
<dbReference type="EMBL" id="BMJI01000002">
    <property type="protein sequence ID" value="GGC83204.1"/>
    <property type="molecule type" value="Genomic_DNA"/>
</dbReference>
<dbReference type="InterPro" id="IPR000182">
    <property type="entry name" value="GNAT_dom"/>
</dbReference>
<reference evidence="3" key="1">
    <citation type="journal article" date="2019" name="Int. J. Syst. Evol. Microbiol.">
        <title>The Global Catalogue of Microorganisms (GCM) 10K type strain sequencing project: providing services to taxonomists for standard genome sequencing and annotation.</title>
        <authorList>
            <consortium name="The Broad Institute Genomics Platform"/>
            <consortium name="The Broad Institute Genome Sequencing Center for Infectious Disease"/>
            <person name="Wu L."/>
            <person name="Ma J."/>
        </authorList>
    </citation>
    <scope>NUCLEOTIDE SEQUENCE [LARGE SCALE GENOMIC DNA]</scope>
    <source>
        <strain evidence="3">CGMCC 1.15480</strain>
    </source>
</reference>
<dbReference type="CDD" id="cd04301">
    <property type="entry name" value="NAT_SF"/>
    <property type="match status" value="2"/>
</dbReference>
<dbReference type="Pfam" id="PF00583">
    <property type="entry name" value="Acetyltransf_1"/>
    <property type="match status" value="2"/>
</dbReference>
<keyword evidence="3" id="KW-1185">Reference proteome</keyword>
<dbReference type="Proteomes" id="UP000597761">
    <property type="component" value="Unassembled WGS sequence"/>
</dbReference>
<accession>A0ABQ1NR11</accession>
<comment type="caution">
    <text evidence="2">The sequence shown here is derived from an EMBL/GenBank/DDBJ whole genome shotgun (WGS) entry which is preliminary data.</text>
</comment>
<name>A0ABQ1NR11_9MICC</name>
<dbReference type="RefSeq" id="WP_188666407.1">
    <property type="nucleotide sequence ID" value="NZ_BMJI01000002.1"/>
</dbReference>
<evidence type="ECO:0000313" key="2">
    <source>
        <dbReference type="EMBL" id="GGC83204.1"/>
    </source>
</evidence>
<dbReference type="SUPFAM" id="SSF55729">
    <property type="entry name" value="Acyl-CoA N-acyltransferases (Nat)"/>
    <property type="match status" value="2"/>
</dbReference>
<sequence length="345" mass="36410">MDPVFVPLTAADVPAWSDLTTALARVDGTDEFSSAEDLAEELAEDGVRPELDTWALHERDGSTAAVVAYGQVRVKADLLDGRAVAVLGGGVRPDRRGRGIGRALMDRIEVRARELAAERHPGAPVVLRNAGGLETDPVRGLLTHRGYALSRWFVQMERDLPAPSAANAPPQPAAGYRVLPFAPELSAGTLRARNAAFADHWGSTSTSEAEWADLTGARSFTADCSFLAVAPAAGPRPSDPDGPIEAGVVGSFCLAQDWQDGPVYLALIGTAPEARGRGLARACIAASLDAAARQRRPDGRPRFTRAVLHVDADSPTGATRLYEGVGFAAVKTFGTFTREVPALDA</sequence>
<protein>
    <submittedName>
        <fullName evidence="2">GNAT family acetyltransferase</fullName>
    </submittedName>
</protein>
<evidence type="ECO:0000259" key="1">
    <source>
        <dbReference type="PROSITE" id="PS51186"/>
    </source>
</evidence>
<feature type="domain" description="N-acetyltransferase" evidence="1">
    <location>
        <begin position="3"/>
        <end position="161"/>
    </location>
</feature>
<dbReference type="InterPro" id="IPR016181">
    <property type="entry name" value="Acyl_CoA_acyltransferase"/>
</dbReference>
<dbReference type="PROSITE" id="PS51186">
    <property type="entry name" value="GNAT"/>
    <property type="match status" value="2"/>
</dbReference>
<dbReference type="Gene3D" id="3.40.630.30">
    <property type="match status" value="1"/>
</dbReference>